<dbReference type="Gene3D" id="3.40.640.10">
    <property type="entry name" value="Type I PLP-dependent aspartate aminotransferase-like (Major domain)"/>
    <property type="match status" value="1"/>
</dbReference>
<dbReference type="InterPro" id="IPR051446">
    <property type="entry name" value="HTH_trans_reg/aminotransferase"/>
</dbReference>
<dbReference type="PROSITE" id="PS50949">
    <property type="entry name" value="HTH_GNTR"/>
    <property type="match status" value="1"/>
</dbReference>
<evidence type="ECO:0000256" key="2">
    <source>
        <dbReference type="ARBA" id="ARBA00022898"/>
    </source>
</evidence>
<organism evidence="7 8">
    <name type="scientific">Ewingella americana</name>
    <dbReference type="NCBI Taxonomy" id="41202"/>
    <lineage>
        <taxon>Bacteria</taxon>
        <taxon>Pseudomonadati</taxon>
        <taxon>Pseudomonadota</taxon>
        <taxon>Gammaproteobacteria</taxon>
        <taxon>Enterobacterales</taxon>
        <taxon>Yersiniaceae</taxon>
        <taxon>Ewingella</taxon>
    </lineage>
</organism>
<dbReference type="SMART" id="SM00345">
    <property type="entry name" value="HTH_GNTR"/>
    <property type="match status" value="1"/>
</dbReference>
<comment type="similarity">
    <text evidence="1">In the C-terminal section; belongs to the class-I pyridoxal-phosphate-dependent aminotransferase family.</text>
</comment>
<dbReference type="PANTHER" id="PTHR46577">
    <property type="entry name" value="HTH-TYPE TRANSCRIPTIONAL REGULATORY PROTEIN GABR"/>
    <property type="match status" value="1"/>
</dbReference>
<feature type="domain" description="HTH gntR-type" evidence="6">
    <location>
        <begin position="18"/>
        <end position="86"/>
    </location>
</feature>
<dbReference type="Pfam" id="PF00392">
    <property type="entry name" value="GntR"/>
    <property type="match status" value="1"/>
</dbReference>
<comment type="caution">
    <text evidence="7">The sequence shown here is derived from an EMBL/GenBank/DDBJ whole genome shotgun (WGS) entry which is preliminary data.</text>
</comment>
<dbReference type="SUPFAM" id="SSF46785">
    <property type="entry name" value="Winged helix' DNA-binding domain"/>
    <property type="match status" value="1"/>
</dbReference>
<accession>A0A502G0X4</accession>
<dbReference type="InterPro" id="IPR015421">
    <property type="entry name" value="PyrdxlP-dep_Trfase_major"/>
</dbReference>
<keyword evidence="2" id="KW-0663">Pyridoxal phosphate</keyword>
<reference evidence="7 8" key="1">
    <citation type="journal article" date="2019" name="Environ. Microbiol.">
        <title>Species interactions and distinct microbial communities in high Arctic permafrost affected cryosols are associated with the CH4 and CO2 gas fluxes.</title>
        <authorList>
            <person name="Altshuler I."/>
            <person name="Hamel J."/>
            <person name="Turney S."/>
            <person name="Magnuson E."/>
            <person name="Levesque R."/>
            <person name="Greer C."/>
            <person name="Whyte L.G."/>
        </authorList>
    </citation>
    <scope>NUCLEOTIDE SEQUENCE [LARGE SCALE GENOMIC DNA]</scope>
    <source>
        <strain evidence="7 8">E4</strain>
    </source>
</reference>
<evidence type="ECO:0000259" key="6">
    <source>
        <dbReference type="PROSITE" id="PS50949"/>
    </source>
</evidence>
<sequence>MPASLPFELTGLTLKPGRKLSMQLYDALRELIIGNPRSSGAKLPASRELAEMLDISRNTVVNVYERLFAEGFIETRVGDGTYVAQLHSPPKALPSGDVLAIEPQMHIGYRLPAASLFNHHRIHEGAPKAFRIGMPAIDLFPFDVWGRLQTRFWRSEPVAHMGYGHPAGEPQLRELIAQYLRHARGLKCDSSQIVITLGAQQAIMICSALLLCPEDEAVIENPGYWAAAGAFSCLGVKMHGIGVDDEGLLTAQLPQIPKARMAYVSPSCQYPTGATLSMARRMELLQWAEEKKAWIIEDDYDGEYRYSGTPLTPLAAIDQSNRVLYIGSFSKVMYPGLRLGYLVAPKQLVEQFLLVRTMASRQPPMNDQMAMALFLSEGHFQQHSRRMRRAALARRDALLEAWNLHLSHIGDMPLVSSGLHVTIRLPTLEKEQSLIALALSAGIEITPLSASWLPGSSETQNGRYGLVLGFACVKVPDIVLAVETLKRIWPQP</sequence>
<dbReference type="InterPro" id="IPR036388">
    <property type="entry name" value="WH-like_DNA-bd_sf"/>
</dbReference>
<evidence type="ECO:0000313" key="8">
    <source>
        <dbReference type="Proteomes" id="UP000317663"/>
    </source>
</evidence>
<dbReference type="InterPro" id="IPR000524">
    <property type="entry name" value="Tscrpt_reg_HTH_GntR"/>
</dbReference>
<dbReference type="GO" id="GO:0030170">
    <property type="term" value="F:pyridoxal phosphate binding"/>
    <property type="evidence" value="ECO:0007669"/>
    <property type="project" value="InterPro"/>
</dbReference>
<dbReference type="Pfam" id="PF00155">
    <property type="entry name" value="Aminotran_1_2"/>
    <property type="match status" value="1"/>
</dbReference>
<dbReference type="GO" id="GO:0003677">
    <property type="term" value="F:DNA binding"/>
    <property type="evidence" value="ECO:0007669"/>
    <property type="project" value="UniProtKB-KW"/>
</dbReference>
<evidence type="ECO:0000313" key="7">
    <source>
        <dbReference type="EMBL" id="TPG55577.1"/>
    </source>
</evidence>
<gene>
    <name evidence="7" type="ORF">EAH77_23220</name>
</gene>
<dbReference type="InterPro" id="IPR004839">
    <property type="entry name" value="Aminotransferase_I/II_large"/>
</dbReference>
<keyword evidence="7" id="KW-0032">Aminotransferase</keyword>
<dbReference type="RefSeq" id="WP_140475491.1">
    <property type="nucleotide sequence ID" value="NZ_RCZD01000018.1"/>
</dbReference>
<evidence type="ECO:0000256" key="4">
    <source>
        <dbReference type="ARBA" id="ARBA00023125"/>
    </source>
</evidence>
<dbReference type="OrthoDB" id="9808770at2"/>
<dbReference type="EMBL" id="RCZD01000018">
    <property type="protein sequence ID" value="TPG55577.1"/>
    <property type="molecule type" value="Genomic_DNA"/>
</dbReference>
<dbReference type="AlphaFoldDB" id="A0A502G0X4"/>
<evidence type="ECO:0000256" key="3">
    <source>
        <dbReference type="ARBA" id="ARBA00023015"/>
    </source>
</evidence>
<evidence type="ECO:0000256" key="5">
    <source>
        <dbReference type="ARBA" id="ARBA00023163"/>
    </source>
</evidence>
<dbReference type="PANTHER" id="PTHR46577:SF1">
    <property type="entry name" value="HTH-TYPE TRANSCRIPTIONAL REGULATORY PROTEIN GABR"/>
    <property type="match status" value="1"/>
</dbReference>
<keyword evidence="3" id="KW-0805">Transcription regulation</keyword>
<dbReference type="InterPro" id="IPR036390">
    <property type="entry name" value="WH_DNA-bd_sf"/>
</dbReference>
<dbReference type="GO" id="GO:0003700">
    <property type="term" value="F:DNA-binding transcription factor activity"/>
    <property type="evidence" value="ECO:0007669"/>
    <property type="project" value="InterPro"/>
</dbReference>
<name>A0A502G0X4_9GAMM</name>
<protein>
    <submittedName>
        <fullName evidence="7">PLP-dependent aminotransferase family protein</fullName>
    </submittedName>
</protein>
<dbReference type="PRINTS" id="PR00035">
    <property type="entry name" value="HTHGNTR"/>
</dbReference>
<keyword evidence="7" id="KW-0808">Transferase</keyword>
<keyword evidence="5" id="KW-0804">Transcription</keyword>
<keyword evidence="8" id="KW-1185">Reference proteome</keyword>
<dbReference type="SUPFAM" id="SSF53383">
    <property type="entry name" value="PLP-dependent transferases"/>
    <property type="match status" value="1"/>
</dbReference>
<dbReference type="CDD" id="cd07377">
    <property type="entry name" value="WHTH_GntR"/>
    <property type="match status" value="1"/>
</dbReference>
<evidence type="ECO:0000256" key="1">
    <source>
        <dbReference type="ARBA" id="ARBA00005384"/>
    </source>
</evidence>
<dbReference type="Gene3D" id="1.10.10.10">
    <property type="entry name" value="Winged helix-like DNA-binding domain superfamily/Winged helix DNA-binding domain"/>
    <property type="match status" value="1"/>
</dbReference>
<dbReference type="Proteomes" id="UP000317663">
    <property type="component" value="Unassembled WGS sequence"/>
</dbReference>
<proteinExistence type="inferred from homology"/>
<dbReference type="InterPro" id="IPR015424">
    <property type="entry name" value="PyrdxlP-dep_Trfase"/>
</dbReference>
<dbReference type="CDD" id="cd00609">
    <property type="entry name" value="AAT_like"/>
    <property type="match status" value="1"/>
</dbReference>
<keyword evidence="4" id="KW-0238">DNA-binding</keyword>
<dbReference type="GO" id="GO:0008483">
    <property type="term" value="F:transaminase activity"/>
    <property type="evidence" value="ECO:0007669"/>
    <property type="project" value="UniProtKB-KW"/>
</dbReference>